<feature type="transmembrane region" description="Helical" evidence="7">
    <location>
        <begin position="270"/>
        <end position="288"/>
    </location>
</feature>
<dbReference type="SUPFAM" id="SSF48317">
    <property type="entry name" value="Acid phosphatase/Vanadium-dependent haloperoxidase"/>
    <property type="match status" value="1"/>
</dbReference>
<protein>
    <recommendedName>
        <fullName evidence="8">Phosphatidic acid phosphatase type 2/haloperoxidase domain-containing protein</fullName>
    </recommendedName>
</protein>
<evidence type="ECO:0000313" key="10">
    <source>
        <dbReference type="Proteomes" id="UP000019376"/>
    </source>
</evidence>
<dbReference type="FunFam" id="1.20.144.10:FF:000042">
    <property type="entry name" value="PAP2 domain protein"/>
    <property type="match status" value="1"/>
</dbReference>
<comment type="similarity">
    <text evidence="2">Belongs to the PA-phosphatase related phosphoesterase family.</text>
</comment>
<feature type="domain" description="Phosphatidic acid phosphatase type 2/haloperoxidase" evidence="8">
    <location>
        <begin position="106"/>
        <end position="288"/>
    </location>
</feature>
<dbReference type="GO" id="GO:0008195">
    <property type="term" value="F:phosphatidate phosphatase activity"/>
    <property type="evidence" value="ECO:0007669"/>
    <property type="project" value="TreeGrafter"/>
</dbReference>
<dbReference type="Proteomes" id="UP000019376">
    <property type="component" value="Unassembled WGS sequence"/>
</dbReference>
<dbReference type="PhylomeDB" id="S7ZCC8"/>
<organism evidence="9 10">
    <name type="scientific">Penicillium oxalicum (strain 114-2 / CGMCC 5302)</name>
    <name type="common">Penicillium decumbens</name>
    <dbReference type="NCBI Taxonomy" id="933388"/>
    <lineage>
        <taxon>Eukaryota</taxon>
        <taxon>Fungi</taxon>
        <taxon>Dikarya</taxon>
        <taxon>Ascomycota</taxon>
        <taxon>Pezizomycotina</taxon>
        <taxon>Eurotiomycetes</taxon>
        <taxon>Eurotiomycetidae</taxon>
        <taxon>Eurotiales</taxon>
        <taxon>Aspergillaceae</taxon>
        <taxon>Penicillium</taxon>
    </lineage>
</organism>
<feature type="transmembrane region" description="Helical" evidence="7">
    <location>
        <begin position="237"/>
        <end position="258"/>
    </location>
</feature>
<dbReference type="AlphaFoldDB" id="S7ZCC8"/>
<dbReference type="STRING" id="933388.S7ZCC8"/>
<dbReference type="HOGENOM" id="CLU_021458_2_0_1"/>
<evidence type="ECO:0000313" key="9">
    <source>
        <dbReference type="EMBL" id="EPS26336.1"/>
    </source>
</evidence>
<dbReference type="PANTHER" id="PTHR10165:SF154">
    <property type="entry name" value="PAP2 DOMAIN PROTEIN (AFU_ORTHOLOGUE AFUA_1G09730)"/>
    <property type="match status" value="1"/>
</dbReference>
<dbReference type="InterPro" id="IPR043216">
    <property type="entry name" value="PAP-like"/>
</dbReference>
<dbReference type="CDD" id="cd03390">
    <property type="entry name" value="PAP2_containing_1_like"/>
    <property type="match status" value="1"/>
</dbReference>
<feature type="transmembrane region" description="Helical" evidence="7">
    <location>
        <begin position="59"/>
        <end position="80"/>
    </location>
</feature>
<evidence type="ECO:0000256" key="3">
    <source>
        <dbReference type="ARBA" id="ARBA00022692"/>
    </source>
</evidence>
<dbReference type="OrthoDB" id="10030083at2759"/>
<evidence type="ECO:0000256" key="5">
    <source>
        <dbReference type="ARBA" id="ARBA00023136"/>
    </source>
</evidence>
<sequence length="367" mass="40292">MAHISKMLILSYFIDWVFIIGVALIGYGFYKQDPNQHAFYLSDPSISYPYKENETVSTAALILASVLAPAVIVFVGAIFVPGTAAVGGPKPAMSQLLLRKFWEWNAGWLGLGLALASTWTATQGLKTLLGRPRPDLLGRCNPDTSNIAQYIVSGLGGQISGAPSMVDWRICRNQDRTLRIDGFSSFPSGHASFSFAGLGYLTLWLAAKGSVVFPYLPQFPVEGDDYSDDRSSVRNRGAAPPVLSMILVFVPTCVAFFIASSRWFDYRHHGWDIIAGALIGIFFAWIGIRMYHLPLQRGAGWTWGPRSARRAFFRGMGFPSSVGTDSWSRPDDRRPAVHSNGISSVEPGHDVENIPMQEGRTLPGDRV</sequence>
<keyword evidence="10" id="KW-1185">Reference proteome</keyword>
<keyword evidence="4 7" id="KW-1133">Transmembrane helix</keyword>
<evidence type="ECO:0000256" key="1">
    <source>
        <dbReference type="ARBA" id="ARBA00004141"/>
    </source>
</evidence>
<feature type="region of interest" description="Disordered" evidence="6">
    <location>
        <begin position="321"/>
        <end position="367"/>
    </location>
</feature>
<proteinExistence type="inferred from homology"/>
<dbReference type="GO" id="GO:0046839">
    <property type="term" value="P:phospholipid dephosphorylation"/>
    <property type="evidence" value="ECO:0007669"/>
    <property type="project" value="TreeGrafter"/>
</dbReference>
<dbReference type="EMBL" id="KB644409">
    <property type="protein sequence ID" value="EPS26336.1"/>
    <property type="molecule type" value="Genomic_DNA"/>
</dbReference>
<dbReference type="eggNOG" id="KOG3030">
    <property type="taxonomic scope" value="Eukaryota"/>
</dbReference>
<evidence type="ECO:0000256" key="4">
    <source>
        <dbReference type="ARBA" id="ARBA00022989"/>
    </source>
</evidence>
<dbReference type="PANTHER" id="PTHR10165">
    <property type="entry name" value="LIPID PHOSPHATE PHOSPHATASE"/>
    <property type="match status" value="1"/>
</dbReference>
<feature type="transmembrane region" description="Helical" evidence="7">
    <location>
        <begin position="193"/>
        <end position="216"/>
    </location>
</feature>
<evidence type="ECO:0000256" key="7">
    <source>
        <dbReference type="SAM" id="Phobius"/>
    </source>
</evidence>
<dbReference type="InterPro" id="IPR036938">
    <property type="entry name" value="PAP2/HPO_sf"/>
</dbReference>
<keyword evidence="5 7" id="KW-0472">Membrane</keyword>
<reference evidence="9 10" key="1">
    <citation type="journal article" date="2013" name="PLoS ONE">
        <title>Genomic and secretomic analyses reveal unique features of the lignocellulolytic enzyme system of Penicillium decumbens.</title>
        <authorList>
            <person name="Liu G."/>
            <person name="Zhang L."/>
            <person name="Wei X."/>
            <person name="Zou G."/>
            <person name="Qin Y."/>
            <person name="Ma L."/>
            <person name="Li J."/>
            <person name="Zheng H."/>
            <person name="Wang S."/>
            <person name="Wang C."/>
            <person name="Xun L."/>
            <person name="Zhao G.-P."/>
            <person name="Zhou Z."/>
            <person name="Qu Y."/>
        </authorList>
    </citation>
    <scope>NUCLEOTIDE SEQUENCE [LARGE SCALE GENOMIC DNA]</scope>
    <source>
        <strain evidence="10">114-2 / CGMCC 5302</strain>
    </source>
</reference>
<evidence type="ECO:0000259" key="8">
    <source>
        <dbReference type="SMART" id="SM00014"/>
    </source>
</evidence>
<dbReference type="GO" id="GO:0016020">
    <property type="term" value="C:membrane"/>
    <property type="evidence" value="ECO:0007669"/>
    <property type="project" value="UniProtKB-SubCell"/>
</dbReference>
<feature type="transmembrane region" description="Helical" evidence="7">
    <location>
        <begin position="101"/>
        <end position="121"/>
    </location>
</feature>
<dbReference type="InterPro" id="IPR000326">
    <property type="entry name" value="PAP2/HPO"/>
</dbReference>
<name>S7ZCC8_PENO1</name>
<dbReference type="SMART" id="SM00014">
    <property type="entry name" value="acidPPc"/>
    <property type="match status" value="1"/>
</dbReference>
<evidence type="ECO:0000256" key="6">
    <source>
        <dbReference type="SAM" id="MobiDB-lite"/>
    </source>
</evidence>
<dbReference type="Gene3D" id="1.20.144.10">
    <property type="entry name" value="Phosphatidic acid phosphatase type 2/haloperoxidase"/>
    <property type="match status" value="1"/>
</dbReference>
<evidence type="ECO:0000256" key="2">
    <source>
        <dbReference type="ARBA" id="ARBA00008816"/>
    </source>
</evidence>
<dbReference type="GO" id="GO:0006644">
    <property type="term" value="P:phospholipid metabolic process"/>
    <property type="evidence" value="ECO:0007669"/>
    <property type="project" value="InterPro"/>
</dbReference>
<feature type="transmembrane region" description="Helical" evidence="7">
    <location>
        <begin position="7"/>
        <end position="30"/>
    </location>
</feature>
<comment type="subcellular location">
    <subcellularLocation>
        <location evidence="1">Membrane</location>
        <topology evidence="1">Multi-pass membrane protein</topology>
    </subcellularLocation>
</comment>
<gene>
    <name evidence="9" type="ORF">PDE_01272</name>
</gene>
<dbReference type="Pfam" id="PF01569">
    <property type="entry name" value="PAP2"/>
    <property type="match status" value="1"/>
</dbReference>
<keyword evidence="3 7" id="KW-0812">Transmembrane</keyword>
<accession>S7ZCC8</accession>